<sequence length="378" mass="40207">MNLLSTIGAIIVVIIMIPYMIGWWETGNSAVQQRIIANHMTMVMRAANQYVNQHQDTLLSQATATTGPTISIADLISDGLLPDGFQPQNAWLQDYQIYIRQPQNGALQAIVLTTGGRENATDHFLNAVVPGAAALIGGAGGHIPSGVLPGQTENMLQGAGNGWVLNLGTVGIASPGAGHLGAVSTYDSSALGQDFLYRVAVPGQPELNAMQTELDMTDHAIRNVSDLQFEPREITSESCTSTDEQGRIFLDSLQGLYLCRNNSLEIIGDSGNTALMKNATVAKNGDRITKPSCAPGTGLTPAIFTAPAISEAGPDAPPMTAIQTWATSVSDTEWQVHLRVQTGDSSLGDEQGWVYPADDYGRIMVLAMCVKQMETPTP</sequence>
<dbReference type="Pfam" id="PF04917">
    <property type="entry name" value="Shufflon_N"/>
    <property type="match status" value="1"/>
</dbReference>
<accession>A0A848CFB3</accession>
<protein>
    <submittedName>
        <fullName evidence="3">Shufflon system plasmid conjugative transfer pilus tip adhesin PilV</fullName>
    </submittedName>
</protein>
<evidence type="ECO:0000259" key="2">
    <source>
        <dbReference type="Pfam" id="PF04917"/>
    </source>
</evidence>
<proteinExistence type="predicted"/>
<dbReference type="RefSeq" id="WP_168935472.1">
    <property type="nucleotide sequence ID" value="NZ_JABAFY010000016.1"/>
</dbReference>
<dbReference type="InterPro" id="IPR007001">
    <property type="entry name" value="Shufflon_N"/>
</dbReference>
<reference evidence="3 4" key="1">
    <citation type="submission" date="2020-04" db="EMBL/GenBank/DDBJ databases">
        <authorList>
            <person name="Hitch T.C.A."/>
            <person name="Wylensek D."/>
            <person name="Clavel T."/>
        </authorList>
    </citation>
    <scope>NUCLEOTIDE SEQUENCE [LARGE SCALE GENOMIC DNA]</scope>
    <source>
        <strain evidence="3 4">PG-251-APC-1</strain>
    </source>
</reference>
<keyword evidence="1" id="KW-1133">Transmembrane helix</keyword>
<keyword evidence="1" id="KW-0812">Transmembrane</keyword>
<keyword evidence="1" id="KW-0472">Membrane</keyword>
<gene>
    <name evidence="3" type="primary">pilV</name>
    <name evidence="3" type="ORF">HF854_05950</name>
</gene>
<comment type="caution">
    <text evidence="3">The sequence shown here is derived from an EMBL/GenBank/DDBJ whole genome shotgun (WGS) entry which is preliminary data.</text>
</comment>
<dbReference type="EMBL" id="JABAFY010000016">
    <property type="protein sequence ID" value="NME52076.1"/>
    <property type="molecule type" value="Genomic_DNA"/>
</dbReference>
<organism evidence="3 4">
    <name type="scientific">Desulfovibrio piger</name>
    <dbReference type="NCBI Taxonomy" id="901"/>
    <lineage>
        <taxon>Bacteria</taxon>
        <taxon>Pseudomonadati</taxon>
        <taxon>Thermodesulfobacteriota</taxon>
        <taxon>Desulfovibrionia</taxon>
        <taxon>Desulfovibrionales</taxon>
        <taxon>Desulfovibrionaceae</taxon>
        <taxon>Desulfovibrio</taxon>
    </lineage>
</organism>
<evidence type="ECO:0000256" key="1">
    <source>
        <dbReference type="SAM" id="Phobius"/>
    </source>
</evidence>
<dbReference type="AlphaFoldDB" id="A0A848CFB3"/>
<feature type="domain" description="Bacterial shufflon protein N-terminal" evidence="2">
    <location>
        <begin position="34"/>
        <end position="234"/>
    </location>
</feature>
<name>A0A848CFB3_9BACT</name>
<dbReference type="Proteomes" id="UP000522333">
    <property type="component" value="Unassembled WGS sequence"/>
</dbReference>
<feature type="transmembrane region" description="Helical" evidence="1">
    <location>
        <begin position="6"/>
        <end position="24"/>
    </location>
</feature>
<evidence type="ECO:0000313" key="3">
    <source>
        <dbReference type="EMBL" id="NME52076.1"/>
    </source>
</evidence>
<evidence type="ECO:0000313" key="4">
    <source>
        <dbReference type="Proteomes" id="UP000522333"/>
    </source>
</evidence>